<dbReference type="Proteomes" id="UP000308600">
    <property type="component" value="Unassembled WGS sequence"/>
</dbReference>
<name>A0ACD3A3S5_9AGAR</name>
<evidence type="ECO:0000313" key="2">
    <source>
        <dbReference type="Proteomes" id="UP000308600"/>
    </source>
</evidence>
<protein>
    <submittedName>
        <fullName evidence="1">Uncharacterized protein</fullName>
    </submittedName>
</protein>
<evidence type="ECO:0000313" key="1">
    <source>
        <dbReference type="EMBL" id="TFK59944.1"/>
    </source>
</evidence>
<proteinExistence type="predicted"/>
<gene>
    <name evidence="1" type="ORF">BDN72DRAFT_905401</name>
</gene>
<reference evidence="1 2" key="1">
    <citation type="journal article" date="2019" name="Nat. Ecol. Evol.">
        <title>Megaphylogeny resolves global patterns of mushroom evolution.</title>
        <authorList>
            <person name="Varga T."/>
            <person name="Krizsan K."/>
            <person name="Foldi C."/>
            <person name="Dima B."/>
            <person name="Sanchez-Garcia M."/>
            <person name="Sanchez-Ramirez S."/>
            <person name="Szollosi G.J."/>
            <person name="Szarkandi J.G."/>
            <person name="Papp V."/>
            <person name="Albert L."/>
            <person name="Andreopoulos W."/>
            <person name="Angelini C."/>
            <person name="Antonin V."/>
            <person name="Barry K.W."/>
            <person name="Bougher N.L."/>
            <person name="Buchanan P."/>
            <person name="Buyck B."/>
            <person name="Bense V."/>
            <person name="Catcheside P."/>
            <person name="Chovatia M."/>
            <person name="Cooper J."/>
            <person name="Damon W."/>
            <person name="Desjardin D."/>
            <person name="Finy P."/>
            <person name="Geml J."/>
            <person name="Haridas S."/>
            <person name="Hughes K."/>
            <person name="Justo A."/>
            <person name="Karasinski D."/>
            <person name="Kautmanova I."/>
            <person name="Kiss B."/>
            <person name="Kocsube S."/>
            <person name="Kotiranta H."/>
            <person name="LaButti K.M."/>
            <person name="Lechner B.E."/>
            <person name="Liimatainen K."/>
            <person name="Lipzen A."/>
            <person name="Lukacs Z."/>
            <person name="Mihaltcheva S."/>
            <person name="Morgado L.N."/>
            <person name="Niskanen T."/>
            <person name="Noordeloos M.E."/>
            <person name="Ohm R.A."/>
            <person name="Ortiz-Santana B."/>
            <person name="Ovrebo C."/>
            <person name="Racz N."/>
            <person name="Riley R."/>
            <person name="Savchenko A."/>
            <person name="Shiryaev A."/>
            <person name="Soop K."/>
            <person name="Spirin V."/>
            <person name="Szebenyi C."/>
            <person name="Tomsovsky M."/>
            <person name="Tulloss R.E."/>
            <person name="Uehling J."/>
            <person name="Grigoriev I.V."/>
            <person name="Vagvolgyi C."/>
            <person name="Papp T."/>
            <person name="Martin F.M."/>
            <person name="Miettinen O."/>
            <person name="Hibbett D.S."/>
            <person name="Nagy L.G."/>
        </authorList>
    </citation>
    <scope>NUCLEOTIDE SEQUENCE [LARGE SCALE GENOMIC DNA]</scope>
    <source>
        <strain evidence="1 2">NL-1719</strain>
    </source>
</reference>
<dbReference type="EMBL" id="ML208860">
    <property type="protein sequence ID" value="TFK59944.1"/>
    <property type="molecule type" value="Genomic_DNA"/>
</dbReference>
<accession>A0ACD3A3S5</accession>
<keyword evidence="2" id="KW-1185">Reference proteome</keyword>
<sequence>MDLGYPDFSFNISNGPRQHRCSLRFPAKNFSGDELDDLCQFLSFRRLQTLSTNILPSYVVENHLQNSADLQSIKFHGQVPWDFSWALGTGSNTFSAFKELVICGIEKDIAPQLRNLREALADCRVGGLRLARLVFVNCPTADAGQFKDVVDVVSVEG</sequence>
<organism evidence="1 2">
    <name type="scientific">Pluteus cervinus</name>
    <dbReference type="NCBI Taxonomy" id="181527"/>
    <lineage>
        <taxon>Eukaryota</taxon>
        <taxon>Fungi</taxon>
        <taxon>Dikarya</taxon>
        <taxon>Basidiomycota</taxon>
        <taxon>Agaricomycotina</taxon>
        <taxon>Agaricomycetes</taxon>
        <taxon>Agaricomycetidae</taxon>
        <taxon>Agaricales</taxon>
        <taxon>Pluteineae</taxon>
        <taxon>Pluteaceae</taxon>
        <taxon>Pluteus</taxon>
    </lineage>
</organism>